<dbReference type="Proteomes" id="UP001461498">
    <property type="component" value="Unassembled WGS sequence"/>
</dbReference>
<comment type="catalytic activity">
    <reaction evidence="7">
        <text>Couples ATP hydrolysis with the unwinding of duplex DNA by translocating in the 3'-5' direction.</text>
        <dbReference type="EC" id="5.6.2.4"/>
    </reaction>
</comment>
<dbReference type="SUPFAM" id="SSF158702">
    <property type="entry name" value="Sec63 N-terminal domain-like"/>
    <property type="match status" value="1"/>
</dbReference>
<dbReference type="GO" id="GO:0005524">
    <property type="term" value="F:ATP binding"/>
    <property type="evidence" value="ECO:0007669"/>
    <property type="project" value="UniProtKB-KW"/>
</dbReference>
<evidence type="ECO:0000259" key="10">
    <source>
        <dbReference type="SMART" id="SM00973"/>
    </source>
</evidence>
<dbReference type="PANTHER" id="PTHR47835:SF3">
    <property type="entry name" value="HELICASE FOR MEIOSIS 1"/>
    <property type="match status" value="1"/>
</dbReference>
<keyword evidence="5" id="KW-0413">Isomerase</keyword>
<reference evidence="11 12" key="1">
    <citation type="submission" date="2022-12" db="EMBL/GenBank/DDBJ databases">
        <title>Chromosome-level genome assembly of true bugs.</title>
        <authorList>
            <person name="Ma L."/>
            <person name="Li H."/>
        </authorList>
    </citation>
    <scope>NUCLEOTIDE SEQUENCE [LARGE SCALE GENOMIC DNA]</scope>
    <source>
        <strain evidence="11">Lab_2022b</strain>
    </source>
</reference>
<dbReference type="Pfam" id="PF02889">
    <property type="entry name" value="Sec63"/>
    <property type="match status" value="1"/>
</dbReference>
<dbReference type="InterPro" id="IPR052247">
    <property type="entry name" value="Meiotic_Crossover_Helicase"/>
</dbReference>
<evidence type="ECO:0000256" key="1">
    <source>
        <dbReference type="ARBA" id="ARBA00022741"/>
    </source>
</evidence>
<accession>A0AAW1DT32</accession>
<dbReference type="FunFam" id="1.10.10.10:FF:000012">
    <property type="entry name" value="U5 small nuclear ribonucleoprotein helicase"/>
    <property type="match status" value="1"/>
</dbReference>
<feature type="domain" description="SEC63" evidence="10">
    <location>
        <begin position="106"/>
        <end position="374"/>
    </location>
</feature>
<dbReference type="EC" id="5.6.2.4" evidence="8"/>
<sequence length="375" mass="43808">MFQEKYEKLVHGKEMVESSLHRHLIEHLNAEIVLGTITDIAVAMNWIRSTYLYVRALKNPKHYGIPIGLTSKEVEARLQDMCLRELHALENHQLVITSDLAYNVEATENGKLMAKYYIAFDTMKIFMMVKGTENLAEMLELLSQCHEFDDVQLRTNEKACLNLMNNQKEQEIIRFCLEGKIKTRQMKTNCLIQSVLGCMQISDPSLRQESVKIIRLAQRLLNGLSLYLWPKNFYQALASALILNKCVHARLWENSPFVCRQLPGIGSVLAAQLVSAKKNTFQSILESNPRDLERVLSIFNINNSYLNIEYSFSARNCFYNKKKLIRFPKKKKNRFMNKRNRRVCSLFFVQHRKIEFLLVAYEESVFYNLIFFIIN</sequence>
<keyword evidence="2" id="KW-0378">Hydrolase</keyword>
<dbReference type="GO" id="GO:0051321">
    <property type="term" value="P:meiotic cell cycle"/>
    <property type="evidence" value="ECO:0007669"/>
    <property type="project" value="UniProtKB-KW"/>
</dbReference>
<organism evidence="11 12">
    <name type="scientific">Rhynocoris fuscipes</name>
    <dbReference type="NCBI Taxonomy" id="488301"/>
    <lineage>
        <taxon>Eukaryota</taxon>
        <taxon>Metazoa</taxon>
        <taxon>Ecdysozoa</taxon>
        <taxon>Arthropoda</taxon>
        <taxon>Hexapoda</taxon>
        <taxon>Insecta</taxon>
        <taxon>Pterygota</taxon>
        <taxon>Neoptera</taxon>
        <taxon>Paraneoptera</taxon>
        <taxon>Hemiptera</taxon>
        <taxon>Heteroptera</taxon>
        <taxon>Panheteroptera</taxon>
        <taxon>Cimicomorpha</taxon>
        <taxon>Reduviidae</taxon>
        <taxon>Harpactorinae</taxon>
        <taxon>Harpactorini</taxon>
        <taxon>Rhynocoris</taxon>
    </lineage>
</organism>
<comment type="catalytic activity">
    <reaction evidence="9">
        <text>ATP + H2O = ADP + phosphate + H(+)</text>
        <dbReference type="Rhea" id="RHEA:13065"/>
        <dbReference type="ChEBI" id="CHEBI:15377"/>
        <dbReference type="ChEBI" id="CHEBI:15378"/>
        <dbReference type="ChEBI" id="CHEBI:30616"/>
        <dbReference type="ChEBI" id="CHEBI:43474"/>
        <dbReference type="ChEBI" id="CHEBI:456216"/>
        <dbReference type="EC" id="5.6.2.4"/>
    </reaction>
</comment>
<evidence type="ECO:0000313" key="12">
    <source>
        <dbReference type="Proteomes" id="UP001461498"/>
    </source>
</evidence>
<dbReference type="InterPro" id="IPR036388">
    <property type="entry name" value="WH-like_DNA-bd_sf"/>
</dbReference>
<keyword evidence="4" id="KW-0067">ATP-binding</keyword>
<name>A0AAW1DT32_9HEMI</name>
<dbReference type="Gene3D" id="1.10.10.10">
    <property type="entry name" value="Winged helix-like DNA-binding domain superfamily/Winged helix DNA-binding domain"/>
    <property type="match status" value="1"/>
</dbReference>
<dbReference type="InterPro" id="IPR036390">
    <property type="entry name" value="WH_DNA-bd_sf"/>
</dbReference>
<dbReference type="GO" id="GO:0016787">
    <property type="term" value="F:hydrolase activity"/>
    <property type="evidence" value="ECO:0007669"/>
    <property type="project" value="UniProtKB-KW"/>
</dbReference>
<dbReference type="InterPro" id="IPR004179">
    <property type="entry name" value="Sec63-dom"/>
</dbReference>
<evidence type="ECO:0000256" key="5">
    <source>
        <dbReference type="ARBA" id="ARBA00023235"/>
    </source>
</evidence>
<keyword evidence="1" id="KW-0547">Nucleotide-binding</keyword>
<dbReference type="Pfam" id="PF23445">
    <property type="entry name" value="WHD_SNRNP200"/>
    <property type="match status" value="1"/>
</dbReference>
<evidence type="ECO:0000256" key="8">
    <source>
        <dbReference type="ARBA" id="ARBA00034808"/>
    </source>
</evidence>
<dbReference type="Gene3D" id="1.10.3380.10">
    <property type="entry name" value="Sec63 N-terminal domain-like domain"/>
    <property type="match status" value="1"/>
</dbReference>
<keyword evidence="6" id="KW-0469">Meiosis</keyword>
<dbReference type="SMART" id="SM00973">
    <property type="entry name" value="Sec63"/>
    <property type="match status" value="1"/>
</dbReference>
<evidence type="ECO:0000256" key="2">
    <source>
        <dbReference type="ARBA" id="ARBA00022801"/>
    </source>
</evidence>
<evidence type="ECO:0000256" key="4">
    <source>
        <dbReference type="ARBA" id="ARBA00022840"/>
    </source>
</evidence>
<dbReference type="AlphaFoldDB" id="A0AAW1DT32"/>
<evidence type="ECO:0000313" key="11">
    <source>
        <dbReference type="EMBL" id="KAK9512868.1"/>
    </source>
</evidence>
<proteinExistence type="predicted"/>
<evidence type="ECO:0000256" key="9">
    <source>
        <dbReference type="ARBA" id="ARBA00048988"/>
    </source>
</evidence>
<evidence type="ECO:0000256" key="7">
    <source>
        <dbReference type="ARBA" id="ARBA00034617"/>
    </source>
</evidence>
<keyword evidence="12" id="KW-1185">Reference proteome</keyword>
<dbReference type="GO" id="GO:0043138">
    <property type="term" value="F:3'-5' DNA helicase activity"/>
    <property type="evidence" value="ECO:0007669"/>
    <property type="project" value="UniProtKB-EC"/>
</dbReference>
<dbReference type="InterPro" id="IPR057842">
    <property type="entry name" value="WH_MER3"/>
</dbReference>
<gene>
    <name evidence="11" type="ORF">O3M35_001188</name>
</gene>
<dbReference type="EMBL" id="JAPXFL010000001">
    <property type="protein sequence ID" value="KAK9512868.1"/>
    <property type="molecule type" value="Genomic_DNA"/>
</dbReference>
<comment type="caution">
    <text evidence="11">The sequence shown here is derived from an EMBL/GenBank/DDBJ whole genome shotgun (WGS) entry which is preliminary data.</text>
</comment>
<keyword evidence="3" id="KW-0347">Helicase</keyword>
<dbReference type="PANTHER" id="PTHR47835">
    <property type="entry name" value="HFM1, ATP DEPENDENT DNA HELICASE HOMOLOG"/>
    <property type="match status" value="1"/>
</dbReference>
<evidence type="ECO:0000256" key="3">
    <source>
        <dbReference type="ARBA" id="ARBA00022806"/>
    </source>
</evidence>
<protein>
    <recommendedName>
        <fullName evidence="8">DNA 3'-5' helicase</fullName>
        <ecNumber evidence="8">5.6.2.4</ecNumber>
    </recommendedName>
</protein>
<evidence type="ECO:0000256" key="6">
    <source>
        <dbReference type="ARBA" id="ARBA00023254"/>
    </source>
</evidence>
<dbReference type="SUPFAM" id="SSF46785">
    <property type="entry name" value="Winged helix' DNA-binding domain"/>
    <property type="match status" value="1"/>
</dbReference>